<dbReference type="GO" id="GO:0016131">
    <property type="term" value="P:brassinosteroid metabolic process"/>
    <property type="evidence" value="ECO:0000318"/>
    <property type="project" value="GO_Central"/>
</dbReference>
<keyword evidence="3 11" id="KW-0349">Heme</keyword>
<comment type="similarity">
    <text evidence="2 12">Belongs to the cytochrome P450 family.</text>
</comment>
<dbReference type="Gramene" id="TraesCLE_scaffold_046592_01G000100.1">
    <property type="protein sequence ID" value="TraesCLE_scaffold_046592_01G000100.1"/>
    <property type="gene ID" value="TraesCLE_scaffold_046592_01G000100"/>
</dbReference>
<protein>
    <recommendedName>
        <fullName evidence="15">Cytochrome P450</fullName>
    </recommendedName>
</protein>
<evidence type="ECO:0000256" key="2">
    <source>
        <dbReference type="ARBA" id="ARBA00010617"/>
    </source>
</evidence>
<dbReference type="Gene3D" id="1.10.630.10">
    <property type="entry name" value="Cytochrome P450"/>
    <property type="match status" value="1"/>
</dbReference>
<keyword evidence="7 12" id="KW-0560">Oxidoreductase</keyword>
<evidence type="ECO:0000256" key="1">
    <source>
        <dbReference type="ARBA" id="ARBA00004167"/>
    </source>
</evidence>
<dbReference type="STRING" id="4565.A0A3B6AUR4"/>
<proteinExistence type="inferred from homology"/>
<evidence type="ECO:0000256" key="3">
    <source>
        <dbReference type="ARBA" id="ARBA00022617"/>
    </source>
</evidence>
<reference evidence="13" key="2">
    <citation type="submission" date="2018-10" db="UniProtKB">
        <authorList>
            <consortium name="EnsemblPlants"/>
        </authorList>
    </citation>
    <scope>IDENTIFICATION</scope>
</reference>
<dbReference type="Gramene" id="TraesJUL2A03G00627200.1">
    <property type="protein sequence ID" value="TraesJUL2A03G00627200.1"/>
    <property type="gene ID" value="TraesJUL2A03G00627200"/>
</dbReference>
<dbReference type="GO" id="GO:0005506">
    <property type="term" value="F:iron ion binding"/>
    <property type="evidence" value="ECO:0007669"/>
    <property type="project" value="InterPro"/>
</dbReference>
<evidence type="ECO:0000256" key="4">
    <source>
        <dbReference type="ARBA" id="ARBA00022692"/>
    </source>
</evidence>
<dbReference type="Gramene" id="TraesSYM2A03G00629310.1">
    <property type="protein sequence ID" value="TraesSYM2A03G00629310.1"/>
    <property type="gene ID" value="TraesSYM2A03G00629310"/>
</dbReference>
<dbReference type="Gramene" id="TraesSTA2A03G00621610.1">
    <property type="protein sequence ID" value="TraesSTA2A03G00621610.1"/>
    <property type="gene ID" value="TraesSTA2A03G00621610"/>
</dbReference>
<gene>
    <name evidence="13" type="primary">LOC123051824</name>
</gene>
<dbReference type="PANTHER" id="PTHR24282:SF41">
    <property type="entry name" value="CYTOCHROME P450 734A5"/>
    <property type="match status" value="1"/>
</dbReference>
<dbReference type="InterPro" id="IPR002401">
    <property type="entry name" value="Cyt_P450_E_grp-I"/>
</dbReference>
<dbReference type="Gramene" id="TraesNOR2A03G00631520.1">
    <property type="protein sequence ID" value="TraesNOR2A03G00631520.1"/>
    <property type="gene ID" value="TraesNOR2A03G00631520"/>
</dbReference>
<keyword evidence="9 12" id="KW-0503">Monooxygenase</keyword>
<reference evidence="13" key="1">
    <citation type="submission" date="2018-08" db="EMBL/GenBank/DDBJ databases">
        <authorList>
            <person name="Rossello M."/>
        </authorList>
    </citation>
    <scope>NUCLEOTIDE SEQUENCE [LARGE SCALE GENOMIC DNA]</scope>
    <source>
        <strain evidence="13">cv. Chinese Spring</strain>
    </source>
</reference>
<evidence type="ECO:0000313" key="13">
    <source>
        <dbReference type="EnsemblPlants" id="TraesCS2A02G139900.1"/>
    </source>
</evidence>
<dbReference type="EnsemblPlants" id="TraesCS2A02G139900.1">
    <property type="protein sequence ID" value="TraesCS2A02G139900.1"/>
    <property type="gene ID" value="TraesCS2A02G139900"/>
</dbReference>
<dbReference type="Gramene" id="TraesKAR2A01G0063550.1">
    <property type="protein sequence ID" value="cds.TraesKAR2A01G0063550.1"/>
    <property type="gene ID" value="TraesKAR2A01G0063550"/>
</dbReference>
<dbReference type="GO" id="GO:0004497">
    <property type="term" value="F:monooxygenase activity"/>
    <property type="evidence" value="ECO:0000318"/>
    <property type="project" value="GO_Central"/>
</dbReference>
<dbReference type="PRINTS" id="PR00385">
    <property type="entry name" value="P450"/>
</dbReference>
<name>A0A3B6AUR4_WHEAT</name>
<evidence type="ECO:0000256" key="10">
    <source>
        <dbReference type="ARBA" id="ARBA00023136"/>
    </source>
</evidence>
<dbReference type="Gramene" id="TraesMAC2A03G00621420.1">
    <property type="protein sequence ID" value="TraesMAC2A03G00621420.1"/>
    <property type="gene ID" value="TraesMAC2A03G00621420"/>
</dbReference>
<evidence type="ECO:0000256" key="5">
    <source>
        <dbReference type="ARBA" id="ARBA00022723"/>
    </source>
</evidence>
<comment type="cofactor">
    <cofactor evidence="11">
        <name>heme</name>
        <dbReference type="ChEBI" id="CHEBI:30413"/>
    </cofactor>
</comment>
<evidence type="ECO:0000256" key="9">
    <source>
        <dbReference type="ARBA" id="ARBA00023033"/>
    </source>
</evidence>
<dbReference type="AlphaFoldDB" id="A0A3B6AUR4"/>
<dbReference type="Gramene" id="TraesLAC2A03G00626940.1">
    <property type="protein sequence ID" value="TraesLAC2A03G00626940.1"/>
    <property type="gene ID" value="TraesLAC2A03G00626940"/>
</dbReference>
<evidence type="ECO:0000256" key="7">
    <source>
        <dbReference type="ARBA" id="ARBA00023002"/>
    </source>
</evidence>
<comment type="subcellular location">
    <subcellularLocation>
        <location evidence="1">Membrane</location>
        <topology evidence="1">Single-pass membrane protein</topology>
    </subcellularLocation>
</comment>
<keyword evidence="5 11" id="KW-0479">Metal-binding</keyword>
<organism evidence="13">
    <name type="scientific">Triticum aestivum</name>
    <name type="common">Wheat</name>
    <dbReference type="NCBI Taxonomy" id="4565"/>
    <lineage>
        <taxon>Eukaryota</taxon>
        <taxon>Viridiplantae</taxon>
        <taxon>Streptophyta</taxon>
        <taxon>Embryophyta</taxon>
        <taxon>Tracheophyta</taxon>
        <taxon>Spermatophyta</taxon>
        <taxon>Magnoliopsida</taxon>
        <taxon>Liliopsida</taxon>
        <taxon>Poales</taxon>
        <taxon>Poaceae</taxon>
        <taxon>BOP clade</taxon>
        <taxon>Pooideae</taxon>
        <taxon>Triticodae</taxon>
        <taxon>Triticeae</taxon>
        <taxon>Triticinae</taxon>
        <taxon>Triticum</taxon>
    </lineage>
</organism>
<dbReference type="InterPro" id="IPR001128">
    <property type="entry name" value="Cyt_P450"/>
</dbReference>
<dbReference type="FunFam" id="1.10.630.10:FF:000029">
    <property type="entry name" value="Cytochrome P450 734A1"/>
    <property type="match status" value="1"/>
</dbReference>
<sequence length="523" mass="58684">MWASSWSWGWGWGWGAAVLVGAACLCAHAAAEALWLRPRRLERHFAEQGVRGPGYSFFVGSSIELVRLMLDASSRPMAPPGSHDILPRVLAFYHHWRKLYGPKHLIWFGTKARLTISAPELVREVLLTRAEHFDRYEAHPLICQFEGYGLGNLRGDQWGRHRRVLSPAFHTENLKPLVPFIAATMRRMLDELAAKAVGNGAGGEAEVDVAEWFQRVPQEVITFATFGRRNYEDGRVVFELQDELAGLAADAHSKVYIPGYRFLPLRRNLRVWHLVREIRKGLAAFIANLPKDGQGHGDEPRRDGGGGMRDLMSFMTPAMTTEEIIEESKNFFFAGKETLVSLLTWATVALAMHPEWQDRARQEVLAVVGRDDLPTKDHLPKLKTVGMIVNETLRLYPPAVAMIRTANRDVELGGCVVPAGTELLIPILAVHHDEEHWGADATEFNPARFGDDRRPRHQMAFMPFGGGERVCIGQNLALIEAKVALAVVLQRFAFRLSPAYVHAPRVLMILNPQYGAPVIFRPL</sequence>
<keyword evidence="14" id="KW-1185">Reference proteome</keyword>
<dbReference type="Gramene" id="TraesCS2A03G0286400.2">
    <property type="protein sequence ID" value="TraesCS2A03G0286400.2.CDS"/>
    <property type="gene ID" value="TraesCS2A03G0286400"/>
</dbReference>
<evidence type="ECO:0000256" key="8">
    <source>
        <dbReference type="ARBA" id="ARBA00023004"/>
    </source>
</evidence>
<dbReference type="GO" id="GO:0010268">
    <property type="term" value="P:brassinosteroid homeostasis"/>
    <property type="evidence" value="ECO:0000318"/>
    <property type="project" value="GO_Central"/>
</dbReference>
<dbReference type="PRINTS" id="PR00463">
    <property type="entry name" value="EP450I"/>
</dbReference>
<evidence type="ECO:0008006" key="15">
    <source>
        <dbReference type="Google" id="ProtNLM"/>
    </source>
</evidence>
<dbReference type="InterPro" id="IPR017972">
    <property type="entry name" value="Cyt_P450_CS"/>
</dbReference>
<keyword evidence="6" id="KW-1133">Transmembrane helix</keyword>
<dbReference type="GO" id="GO:0016705">
    <property type="term" value="F:oxidoreductase activity, acting on paired donors, with incorporation or reduction of molecular oxygen"/>
    <property type="evidence" value="ECO:0007669"/>
    <property type="project" value="InterPro"/>
</dbReference>
<accession>A0A3B6AUR4</accession>
<keyword evidence="10" id="KW-0472">Membrane</keyword>
<dbReference type="GO" id="GO:0016020">
    <property type="term" value="C:membrane"/>
    <property type="evidence" value="ECO:0007669"/>
    <property type="project" value="UniProtKB-SubCell"/>
</dbReference>
<dbReference type="Gramene" id="TraesARI2A03G00629880.1">
    <property type="protein sequence ID" value="TraesARI2A03G00629880.1"/>
    <property type="gene ID" value="TraesARI2A03G00629880"/>
</dbReference>
<evidence type="ECO:0000256" key="6">
    <source>
        <dbReference type="ARBA" id="ARBA00022989"/>
    </source>
</evidence>
<evidence type="ECO:0000256" key="11">
    <source>
        <dbReference type="PIRSR" id="PIRSR602401-1"/>
    </source>
</evidence>
<dbReference type="Gramene" id="TraesCS2A02G139900.1">
    <property type="protein sequence ID" value="TraesCS2A02G139900.1"/>
    <property type="gene ID" value="TraesCS2A02G139900"/>
</dbReference>
<dbReference type="Gramene" id="TraesCAD_scaffold_004159_01G000600.1">
    <property type="protein sequence ID" value="TraesCAD_scaffold_004159_01G000600.1"/>
    <property type="gene ID" value="TraesCAD_scaffold_004159_01G000600"/>
</dbReference>
<dbReference type="Proteomes" id="UP000019116">
    <property type="component" value="Chromosome 2A"/>
</dbReference>
<dbReference type="OrthoDB" id="1470350at2759"/>
<dbReference type="Gramene" id="TraesPARA_EIv1.0_0434430.1">
    <property type="protein sequence ID" value="TraesPARA_EIv1.0_0434430.1.CDS"/>
    <property type="gene ID" value="TraesPARA_EIv1.0_0434430"/>
</dbReference>
<dbReference type="SMR" id="A0A3B6AUR4"/>
<feature type="binding site" description="axial binding residue" evidence="11">
    <location>
        <position position="471"/>
    </location>
    <ligand>
        <name>heme</name>
        <dbReference type="ChEBI" id="CHEBI:30413"/>
    </ligand>
    <ligandPart>
        <name>Fe</name>
        <dbReference type="ChEBI" id="CHEBI:18248"/>
    </ligandPart>
</feature>
<dbReference type="PROSITE" id="PS00086">
    <property type="entry name" value="CYTOCHROME_P450"/>
    <property type="match status" value="1"/>
</dbReference>
<evidence type="ECO:0000313" key="14">
    <source>
        <dbReference type="Proteomes" id="UP000019116"/>
    </source>
</evidence>
<dbReference type="InterPro" id="IPR036396">
    <property type="entry name" value="Cyt_P450_sf"/>
</dbReference>
<dbReference type="InterPro" id="IPR050665">
    <property type="entry name" value="Cytochrome_P450_Monooxygen"/>
</dbReference>
<dbReference type="GO" id="GO:0020037">
    <property type="term" value="F:heme binding"/>
    <property type="evidence" value="ECO:0007669"/>
    <property type="project" value="InterPro"/>
</dbReference>
<evidence type="ECO:0000256" key="12">
    <source>
        <dbReference type="RuleBase" id="RU000461"/>
    </source>
</evidence>
<keyword evidence="8 11" id="KW-0408">Iron</keyword>
<dbReference type="Pfam" id="PF00067">
    <property type="entry name" value="p450"/>
    <property type="match status" value="1"/>
</dbReference>
<dbReference type="Gramene" id="TraesWEE_scaffold_043038_01G000200.1">
    <property type="protein sequence ID" value="TraesWEE_scaffold_043038_01G000200.1"/>
    <property type="gene ID" value="TraesWEE_scaffold_043038_01G000200"/>
</dbReference>
<dbReference type="PANTHER" id="PTHR24282">
    <property type="entry name" value="CYTOCHROME P450 FAMILY MEMBER"/>
    <property type="match status" value="1"/>
</dbReference>
<keyword evidence="4" id="KW-0812">Transmembrane</keyword>
<dbReference type="SUPFAM" id="SSF48264">
    <property type="entry name" value="Cytochrome P450"/>
    <property type="match status" value="1"/>
</dbReference>